<organism evidence="2 3">
    <name type="scientific">Solanum stoloniferum</name>
    <dbReference type="NCBI Taxonomy" id="62892"/>
    <lineage>
        <taxon>Eukaryota</taxon>
        <taxon>Viridiplantae</taxon>
        <taxon>Streptophyta</taxon>
        <taxon>Embryophyta</taxon>
        <taxon>Tracheophyta</taxon>
        <taxon>Spermatophyta</taxon>
        <taxon>Magnoliopsida</taxon>
        <taxon>eudicotyledons</taxon>
        <taxon>Gunneridae</taxon>
        <taxon>Pentapetalae</taxon>
        <taxon>asterids</taxon>
        <taxon>lamiids</taxon>
        <taxon>Solanales</taxon>
        <taxon>Solanaceae</taxon>
        <taxon>Solanoideae</taxon>
        <taxon>Solaneae</taxon>
        <taxon>Solanum</taxon>
    </lineage>
</organism>
<dbReference type="PANTHER" id="PTHR33625">
    <property type="entry name" value="OS08G0179900 PROTEIN"/>
    <property type="match status" value="1"/>
</dbReference>
<gene>
    <name evidence="2" type="ORF">AABB24_033496</name>
</gene>
<keyword evidence="3" id="KW-1185">Reference proteome</keyword>
<evidence type="ECO:0000313" key="3">
    <source>
        <dbReference type="Proteomes" id="UP001627284"/>
    </source>
</evidence>
<dbReference type="Proteomes" id="UP001627284">
    <property type="component" value="Unassembled WGS sequence"/>
</dbReference>
<sequence>MGGGGAFRAAAKVAGAAAANSGFRSVTAEHPVYAAARNVARPVSISGISSTSEDVKSTMFTASHGGSSDVSYVPKMVSDFDDWEMAGGEEEMMVNPGEPLPRLVFGGAPSLQEATEATSDLKDALVYLSGSANGYEGSCISGSSSSCVSKACVVSETIVTQSVPKHAVQAYRVLSEIPAAQNVVASIACDPNVWNAVLQNPALQDFLESQRSSEKFAGASFPDSDQEKDESVADTASFSESSPWKAFSESKDEESKSGNSFTSFLQNVTQTVTQTVVDMMDSLSDFFNNLFGGNKFFVDADGSAKFGAVEKTLGASFMALAVMAMMVVVSKRSH</sequence>
<accession>A0ABD2RQ07</accession>
<dbReference type="EMBL" id="JBJKTR010000019">
    <property type="protein sequence ID" value="KAL3333448.1"/>
    <property type="molecule type" value="Genomic_DNA"/>
</dbReference>
<evidence type="ECO:0000313" key="2">
    <source>
        <dbReference type="EMBL" id="KAL3333448.1"/>
    </source>
</evidence>
<evidence type="ECO:0000256" key="1">
    <source>
        <dbReference type="SAM" id="MobiDB-lite"/>
    </source>
</evidence>
<protein>
    <submittedName>
        <fullName evidence="2">Uncharacterized protein</fullName>
    </submittedName>
</protein>
<comment type="caution">
    <text evidence="2">The sequence shown here is derived from an EMBL/GenBank/DDBJ whole genome shotgun (WGS) entry which is preliminary data.</text>
</comment>
<proteinExistence type="predicted"/>
<reference evidence="2 3" key="1">
    <citation type="submission" date="2024-05" db="EMBL/GenBank/DDBJ databases">
        <title>De novo assembly of an allotetraploid wild potato.</title>
        <authorList>
            <person name="Hosaka A.J."/>
        </authorList>
    </citation>
    <scope>NUCLEOTIDE SEQUENCE [LARGE SCALE GENOMIC DNA]</scope>
    <source>
        <tissue evidence="2">Young leaves</tissue>
    </source>
</reference>
<feature type="region of interest" description="Disordered" evidence="1">
    <location>
        <begin position="217"/>
        <end position="259"/>
    </location>
</feature>
<name>A0ABD2RQ07_9SOLN</name>
<dbReference type="AlphaFoldDB" id="A0ABD2RQ07"/>
<dbReference type="PANTHER" id="PTHR33625:SF4">
    <property type="entry name" value="OS08G0179900 PROTEIN"/>
    <property type="match status" value="1"/>
</dbReference>